<comment type="similarity">
    <text evidence="6">Belongs to the class I-like SAM-binding methyltransferase superfamily. Cation-dependent O-methyltransferase family.</text>
</comment>
<comment type="caution">
    <text evidence="7">The sequence shown here is derived from an EMBL/GenBank/DDBJ whole genome shotgun (WGS) entry which is preliminary data.</text>
</comment>
<evidence type="ECO:0000256" key="1">
    <source>
        <dbReference type="ARBA" id="ARBA00012880"/>
    </source>
</evidence>
<dbReference type="GO" id="GO:0016206">
    <property type="term" value="F:catechol O-methyltransferase activity"/>
    <property type="evidence" value="ECO:0007669"/>
    <property type="project" value="UniProtKB-EC"/>
</dbReference>
<keyword evidence="3" id="KW-0808">Transferase</keyword>
<evidence type="ECO:0000256" key="5">
    <source>
        <dbReference type="ARBA" id="ARBA00022939"/>
    </source>
</evidence>
<dbReference type="SUPFAM" id="SSF53335">
    <property type="entry name" value="S-adenosyl-L-methionine-dependent methyltransferases"/>
    <property type="match status" value="1"/>
</dbReference>
<sequence>MTASTTTTDPKTSNPWVAITGQNELALLDVVNAGAPTTTTPEAILGIIDKHCWTSGKGMMHIGDRKAKVIEQVMLDLKPRRVLELGTFCGYSAVLIAGILNRLHPSAGGSGTPELVTIDPSSCQADVAAKIVDRAGLSDIVTYVNDFSGPAIANLTGQFDMIFVDHQKDLYLPDVQAIVARGLLRKGGVVFSDNVGIFQSKEYLEWLRSSGLFSKNELAHGTVEYSETRVDAIDISTLA</sequence>
<dbReference type="InterPro" id="IPR002935">
    <property type="entry name" value="SAM_O-MeTrfase"/>
</dbReference>
<organism evidence="7 8">
    <name type="scientific">Geranomyces variabilis</name>
    <dbReference type="NCBI Taxonomy" id="109894"/>
    <lineage>
        <taxon>Eukaryota</taxon>
        <taxon>Fungi</taxon>
        <taxon>Fungi incertae sedis</taxon>
        <taxon>Chytridiomycota</taxon>
        <taxon>Chytridiomycota incertae sedis</taxon>
        <taxon>Chytridiomycetes</taxon>
        <taxon>Spizellomycetales</taxon>
        <taxon>Powellomycetaceae</taxon>
        <taxon>Geranomyces</taxon>
    </lineage>
</organism>
<dbReference type="EMBL" id="JADGJQ010000025">
    <property type="protein sequence ID" value="KAJ3178577.1"/>
    <property type="molecule type" value="Genomic_DNA"/>
</dbReference>
<reference evidence="7" key="1">
    <citation type="submission" date="2020-05" db="EMBL/GenBank/DDBJ databases">
        <title>Phylogenomic resolution of chytrid fungi.</title>
        <authorList>
            <person name="Stajich J.E."/>
            <person name="Amses K."/>
            <person name="Simmons R."/>
            <person name="Seto K."/>
            <person name="Myers J."/>
            <person name="Bonds A."/>
            <person name="Quandt C.A."/>
            <person name="Barry K."/>
            <person name="Liu P."/>
            <person name="Grigoriev I."/>
            <person name="Longcore J.E."/>
            <person name="James T.Y."/>
        </authorList>
    </citation>
    <scope>NUCLEOTIDE SEQUENCE</scope>
    <source>
        <strain evidence="7">JEL0379</strain>
    </source>
</reference>
<accession>A0AAD5TJN7</accession>
<evidence type="ECO:0000313" key="7">
    <source>
        <dbReference type="EMBL" id="KAJ3178577.1"/>
    </source>
</evidence>
<dbReference type="CDD" id="cd02440">
    <property type="entry name" value="AdoMet_MTases"/>
    <property type="match status" value="1"/>
</dbReference>
<evidence type="ECO:0000256" key="2">
    <source>
        <dbReference type="ARBA" id="ARBA00022603"/>
    </source>
</evidence>
<dbReference type="PANTHER" id="PTHR43836:SF2">
    <property type="entry name" value="CATECHOL O-METHYLTRANSFERASE 1-RELATED"/>
    <property type="match status" value="1"/>
</dbReference>
<dbReference type="AlphaFoldDB" id="A0AAD5TJN7"/>
<evidence type="ECO:0000313" key="8">
    <source>
        <dbReference type="Proteomes" id="UP001212152"/>
    </source>
</evidence>
<evidence type="ECO:0000256" key="6">
    <source>
        <dbReference type="ARBA" id="ARBA00023453"/>
    </source>
</evidence>
<dbReference type="Proteomes" id="UP001212152">
    <property type="component" value="Unassembled WGS sequence"/>
</dbReference>
<dbReference type="PANTHER" id="PTHR43836">
    <property type="entry name" value="CATECHOL O-METHYLTRANSFERASE 1-RELATED"/>
    <property type="match status" value="1"/>
</dbReference>
<evidence type="ECO:0000256" key="4">
    <source>
        <dbReference type="ARBA" id="ARBA00022691"/>
    </source>
</evidence>
<keyword evidence="8" id="KW-1185">Reference proteome</keyword>
<name>A0AAD5TJN7_9FUNG</name>
<dbReference type="Gene3D" id="3.40.50.150">
    <property type="entry name" value="Vaccinia Virus protein VP39"/>
    <property type="match status" value="1"/>
</dbReference>
<gene>
    <name evidence="7" type="ORF">HDU87_003400</name>
</gene>
<evidence type="ECO:0000256" key="3">
    <source>
        <dbReference type="ARBA" id="ARBA00022679"/>
    </source>
</evidence>
<dbReference type="PROSITE" id="PS51682">
    <property type="entry name" value="SAM_OMT_I"/>
    <property type="match status" value="1"/>
</dbReference>
<dbReference type="Pfam" id="PF13578">
    <property type="entry name" value="Methyltransf_24"/>
    <property type="match status" value="1"/>
</dbReference>
<keyword evidence="4" id="KW-0949">S-adenosyl-L-methionine</keyword>
<dbReference type="GO" id="GO:0032259">
    <property type="term" value="P:methylation"/>
    <property type="evidence" value="ECO:0007669"/>
    <property type="project" value="UniProtKB-KW"/>
</dbReference>
<dbReference type="EC" id="2.1.1.6" evidence="1"/>
<keyword evidence="2" id="KW-0489">Methyltransferase</keyword>
<dbReference type="InterPro" id="IPR029063">
    <property type="entry name" value="SAM-dependent_MTases_sf"/>
</dbReference>
<dbReference type="GO" id="GO:0006584">
    <property type="term" value="P:catecholamine metabolic process"/>
    <property type="evidence" value="ECO:0007669"/>
    <property type="project" value="UniProtKB-KW"/>
</dbReference>
<protein>
    <recommendedName>
        <fullName evidence="1">catechol O-methyltransferase</fullName>
        <ecNumber evidence="1">2.1.1.6</ecNumber>
    </recommendedName>
</protein>
<proteinExistence type="inferred from homology"/>
<keyword evidence="5" id="KW-0128">Catecholamine metabolism</keyword>